<dbReference type="EC" id="3.1.3.1" evidence="3"/>
<keyword evidence="3" id="KW-0378">Hydrolase</keyword>
<sequence length="540" mass="58648">MSIHLRRRDLFTGIAGIGAVLPGRAWAAALSRGFTHNVASGEPSQTSILLWTRYVPAGDAAALTAEIAEDSGFTRIVARREAVADAASDYCVRALAEGLEPGRWYYYRFRTASSETSPTGRTRTLPAGRTGRFNIAVFSCSNLPFGLFNAYAHAAERQDIDLVVHLGDYIYEYARGTYPSASEAMPGRIIDPAGEIVTPADYHARYAAYRRDRDLQMLHQRFPMISIWDDHEFTNDAWKDGAENHQSETEGPWETRKAAAKAAYRHWLPMSDAAYEAYEIGDLATLIRLDTRVEGRDRQLELADAFTLADDPAKALAAFRDTVWADPARQLLGAPQEAFLGDTLGRSVKAGTRWQVVAQQVLAGETKTPAGANASWLGGTPSDYVKQRFDAGVLAGKIGLPFNFDAWGGYPAARARYLGAAQAAGANLLNLAGDTHNAWAFDLANNGSPAGVEFGVQGVTSPGMESYMRGAAPSDVAAALVAANPELKWCETERRGYMTLSLTPDAAQCDWHFLDTIRTRSTAIAATHSATVRPGTNRMA</sequence>
<reference evidence="3 4" key="1">
    <citation type="submission" date="2020-08" db="EMBL/GenBank/DDBJ databases">
        <title>Genomic Encyclopedia of Type Strains, Phase IV (KMG-IV): sequencing the most valuable type-strain genomes for metagenomic binning, comparative biology and taxonomic classification.</title>
        <authorList>
            <person name="Goeker M."/>
        </authorList>
    </citation>
    <scope>NUCLEOTIDE SEQUENCE [LARGE SCALE GENOMIC DNA]</scope>
    <source>
        <strain evidence="3 4">DSM 17328</strain>
    </source>
</reference>
<dbReference type="InterPro" id="IPR038607">
    <property type="entry name" value="PhoD-like_sf"/>
</dbReference>
<feature type="domain" description="PhoD-like phosphatase metallophosphatase" evidence="1">
    <location>
        <begin position="136"/>
        <end position="511"/>
    </location>
</feature>
<feature type="domain" description="Phospholipase D N-terminal" evidence="2">
    <location>
        <begin position="36"/>
        <end position="124"/>
    </location>
</feature>
<dbReference type="Gene3D" id="2.60.40.380">
    <property type="entry name" value="Purple acid phosphatase-like, N-terminal"/>
    <property type="match status" value="1"/>
</dbReference>
<name>A0A7W7AZT9_9SPHN</name>
<evidence type="ECO:0000259" key="1">
    <source>
        <dbReference type="Pfam" id="PF09423"/>
    </source>
</evidence>
<comment type="caution">
    <text evidence="3">The sequence shown here is derived from an EMBL/GenBank/DDBJ whole genome shotgun (WGS) entry which is preliminary data.</text>
</comment>
<dbReference type="Pfam" id="PF09423">
    <property type="entry name" value="PhoD"/>
    <property type="match status" value="1"/>
</dbReference>
<keyword evidence="4" id="KW-1185">Reference proteome</keyword>
<evidence type="ECO:0000313" key="3">
    <source>
        <dbReference type="EMBL" id="MBB4631396.1"/>
    </source>
</evidence>
<dbReference type="CDD" id="cd07389">
    <property type="entry name" value="MPP_PhoD"/>
    <property type="match status" value="1"/>
</dbReference>
<dbReference type="RefSeq" id="WP_184066001.1">
    <property type="nucleotide sequence ID" value="NZ_JACHNZ010000008.1"/>
</dbReference>
<accession>A0A7W7AZT9</accession>
<organism evidence="3 4">
    <name type="scientific">Sphingosinicella soli</name>
    <dbReference type="NCBI Taxonomy" id="333708"/>
    <lineage>
        <taxon>Bacteria</taxon>
        <taxon>Pseudomonadati</taxon>
        <taxon>Pseudomonadota</taxon>
        <taxon>Alphaproteobacteria</taxon>
        <taxon>Sphingomonadales</taxon>
        <taxon>Sphingosinicellaceae</taxon>
        <taxon>Sphingosinicella</taxon>
    </lineage>
</organism>
<dbReference type="Proteomes" id="UP000566324">
    <property type="component" value="Unassembled WGS sequence"/>
</dbReference>
<dbReference type="InterPro" id="IPR052900">
    <property type="entry name" value="Phospholipid_Metab_Enz"/>
</dbReference>
<dbReference type="Pfam" id="PF16655">
    <property type="entry name" value="PhoD_N"/>
    <property type="match status" value="1"/>
</dbReference>
<dbReference type="InterPro" id="IPR029052">
    <property type="entry name" value="Metallo-depent_PP-like"/>
</dbReference>
<dbReference type="GO" id="GO:0004035">
    <property type="term" value="F:alkaline phosphatase activity"/>
    <property type="evidence" value="ECO:0007669"/>
    <property type="project" value="UniProtKB-EC"/>
</dbReference>
<proteinExistence type="predicted"/>
<dbReference type="Gene3D" id="3.60.21.70">
    <property type="entry name" value="PhoD-like phosphatase"/>
    <property type="match status" value="1"/>
</dbReference>
<dbReference type="EMBL" id="JACHNZ010000008">
    <property type="protein sequence ID" value="MBB4631396.1"/>
    <property type="molecule type" value="Genomic_DNA"/>
</dbReference>
<evidence type="ECO:0000313" key="4">
    <source>
        <dbReference type="Proteomes" id="UP000566324"/>
    </source>
</evidence>
<dbReference type="PANTHER" id="PTHR43606:SF2">
    <property type="entry name" value="ALKALINE PHOSPHATASE FAMILY PROTEIN (AFU_ORTHOLOGUE AFUA_5G03860)"/>
    <property type="match status" value="1"/>
</dbReference>
<dbReference type="InterPro" id="IPR032093">
    <property type="entry name" value="PhoD_N"/>
</dbReference>
<gene>
    <name evidence="3" type="ORF">GGQ98_001004</name>
</gene>
<protein>
    <submittedName>
        <fullName evidence="3">Alkaline phosphatase D</fullName>
        <ecNumber evidence="3">3.1.3.1</ecNumber>
    </submittedName>
</protein>
<dbReference type="SUPFAM" id="SSF56300">
    <property type="entry name" value="Metallo-dependent phosphatases"/>
    <property type="match status" value="1"/>
</dbReference>
<dbReference type="PANTHER" id="PTHR43606">
    <property type="entry name" value="PHOSPHATASE, PUTATIVE (AFU_ORTHOLOGUE AFUA_6G08710)-RELATED"/>
    <property type="match status" value="1"/>
</dbReference>
<dbReference type="InterPro" id="IPR018946">
    <property type="entry name" value="PhoD-like_MPP"/>
</dbReference>
<evidence type="ECO:0000259" key="2">
    <source>
        <dbReference type="Pfam" id="PF16655"/>
    </source>
</evidence>
<dbReference type="AlphaFoldDB" id="A0A7W7AZT9"/>